<evidence type="ECO:0000256" key="6">
    <source>
        <dbReference type="SAM" id="Phobius"/>
    </source>
</evidence>
<dbReference type="Proteomes" id="UP001501295">
    <property type="component" value="Unassembled WGS sequence"/>
</dbReference>
<dbReference type="EMBL" id="BAABLM010000003">
    <property type="protein sequence ID" value="GAA4674333.1"/>
    <property type="molecule type" value="Genomic_DNA"/>
</dbReference>
<comment type="caution">
    <text evidence="7">The sequence shown here is derived from an EMBL/GenBank/DDBJ whole genome shotgun (WGS) entry which is preliminary data.</text>
</comment>
<dbReference type="Pfam" id="PF04347">
    <property type="entry name" value="FliO"/>
    <property type="match status" value="1"/>
</dbReference>
<evidence type="ECO:0008006" key="9">
    <source>
        <dbReference type="Google" id="ProtNLM"/>
    </source>
</evidence>
<protein>
    <recommendedName>
        <fullName evidence="9">Flagellar protein</fullName>
    </recommendedName>
</protein>
<organism evidence="7 8">
    <name type="scientific">Frondihabitans cladoniiphilus</name>
    <dbReference type="NCBI Taxonomy" id="715785"/>
    <lineage>
        <taxon>Bacteria</taxon>
        <taxon>Bacillati</taxon>
        <taxon>Actinomycetota</taxon>
        <taxon>Actinomycetes</taxon>
        <taxon>Micrococcales</taxon>
        <taxon>Microbacteriaceae</taxon>
        <taxon>Frondihabitans</taxon>
    </lineage>
</organism>
<evidence type="ECO:0000256" key="5">
    <source>
        <dbReference type="ARBA" id="ARBA00023136"/>
    </source>
</evidence>
<keyword evidence="5 6" id="KW-0472">Membrane</keyword>
<evidence type="ECO:0000313" key="8">
    <source>
        <dbReference type="Proteomes" id="UP001501295"/>
    </source>
</evidence>
<keyword evidence="8" id="KW-1185">Reference proteome</keyword>
<name>A0ABP8VWZ7_9MICO</name>
<evidence type="ECO:0000256" key="2">
    <source>
        <dbReference type="ARBA" id="ARBA00022475"/>
    </source>
</evidence>
<gene>
    <name evidence="7" type="ORF">GCM10025780_18490</name>
</gene>
<keyword evidence="4 6" id="KW-1133">Transmembrane helix</keyword>
<keyword evidence="2" id="KW-1003">Cell membrane</keyword>
<evidence type="ECO:0000256" key="4">
    <source>
        <dbReference type="ARBA" id="ARBA00022989"/>
    </source>
</evidence>
<evidence type="ECO:0000256" key="3">
    <source>
        <dbReference type="ARBA" id="ARBA00022692"/>
    </source>
</evidence>
<proteinExistence type="predicted"/>
<keyword evidence="3 6" id="KW-0812">Transmembrane</keyword>
<feature type="transmembrane region" description="Helical" evidence="6">
    <location>
        <begin position="6"/>
        <end position="24"/>
    </location>
</feature>
<reference evidence="8" key="1">
    <citation type="journal article" date="2019" name="Int. J. Syst. Evol. Microbiol.">
        <title>The Global Catalogue of Microorganisms (GCM) 10K type strain sequencing project: providing services to taxonomists for standard genome sequencing and annotation.</title>
        <authorList>
            <consortium name="The Broad Institute Genomics Platform"/>
            <consortium name="The Broad Institute Genome Sequencing Center for Infectious Disease"/>
            <person name="Wu L."/>
            <person name="Ma J."/>
        </authorList>
    </citation>
    <scope>NUCLEOTIDE SEQUENCE [LARGE SCALE GENOMIC DNA]</scope>
    <source>
        <strain evidence="8">JCM 18956</strain>
    </source>
</reference>
<comment type="subcellular location">
    <subcellularLocation>
        <location evidence="1">Cell membrane</location>
    </subcellularLocation>
</comment>
<sequence>MDTLFTGLRVVVSLGAVLGLLWVIHRKVSKSGRVSKSAKHVTVVARQGISGKASVAVVDVEGVRYVLGVTEHAVNVLSTGQAPADARVTALAPVAAPLETVVAPAAPSFEEALDLEQRRQDAPAVVVADAPAFDLPLAGRAHVGPASHVAVPALGSRRAARATRVPTPPYRRGVAAASTAAPRATPAAPLAGSILSASTWKQAAAAMRSQKRA</sequence>
<evidence type="ECO:0000256" key="1">
    <source>
        <dbReference type="ARBA" id="ARBA00004236"/>
    </source>
</evidence>
<dbReference type="RefSeq" id="WP_345375553.1">
    <property type="nucleotide sequence ID" value="NZ_BAABLM010000003.1"/>
</dbReference>
<evidence type="ECO:0000313" key="7">
    <source>
        <dbReference type="EMBL" id="GAA4674333.1"/>
    </source>
</evidence>
<accession>A0ABP8VWZ7</accession>
<dbReference type="InterPro" id="IPR022781">
    <property type="entry name" value="Flagellar_biosynth_FliO"/>
</dbReference>